<dbReference type="GO" id="GO:0043565">
    <property type="term" value="F:sequence-specific DNA binding"/>
    <property type="evidence" value="ECO:0007669"/>
    <property type="project" value="TreeGrafter"/>
</dbReference>
<name>A0A9P5LD40_9HYPO</name>
<dbReference type="SUPFAM" id="SSF57701">
    <property type="entry name" value="Zn2/Cys6 DNA-binding domain"/>
    <property type="match status" value="1"/>
</dbReference>
<feature type="region of interest" description="Disordered" evidence="8">
    <location>
        <begin position="593"/>
        <end position="642"/>
    </location>
</feature>
<feature type="domain" description="Zn(2)-C6 fungal-type" evidence="10">
    <location>
        <begin position="3"/>
        <end position="33"/>
    </location>
</feature>
<keyword evidence="9" id="KW-0472">Membrane</keyword>
<reference evidence="11" key="1">
    <citation type="submission" date="2020-03" db="EMBL/GenBank/DDBJ databases">
        <title>Draft Genome Sequence of Cylindrodendrum hubeiense.</title>
        <authorList>
            <person name="Buettner E."/>
            <person name="Kellner H."/>
        </authorList>
    </citation>
    <scope>NUCLEOTIDE SEQUENCE</scope>
    <source>
        <strain evidence="11">IHI 201604</strain>
    </source>
</reference>
<dbReference type="Gene3D" id="4.10.240.10">
    <property type="entry name" value="Zn(2)-C6 fungal-type DNA-binding domain"/>
    <property type="match status" value="1"/>
</dbReference>
<evidence type="ECO:0000313" key="11">
    <source>
        <dbReference type="EMBL" id="KAF7557388.1"/>
    </source>
</evidence>
<dbReference type="InterPro" id="IPR007219">
    <property type="entry name" value="XnlR_reg_dom"/>
</dbReference>
<feature type="compositionally biased region" description="Low complexity" evidence="8">
    <location>
        <begin position="84"/>
        <end position="96"/>
    </location>
</feature>
<dbReference type="InterPro" id="IPR036864">
    <property type="entry name" value="Zn2-C6_fun-type_DNA-bd_sf"/>
</dbReference>
<dbReference type="PANTHER" id="PTHR47782:SF12">
    <property type="entry name" value="ZN(II)2CYS6 TRANSCRIPTION FACTOR (EUROFUNG)"/>
    <property type="match status" value="1"/>
</dbReference>
<keyword evidence="7" id="KW-0539">Nucleus</keyword>
<keyword evidence="3" id="KW-0862">Zinc</keyword>
<evidence type="ECO:0000256" key="4">
    <source>
        <dbReference type="ARBA" id="ARBA00023015"/>
    </source>
</evidence>
<keyword evidence="12" id="KW-1185">Reference proteome</keyword>
<evidence type="ECO:0000256" key="5">
    <source>
        <dbReference type="ARBA" id="ARBA00023125"/>
    </source>
</evidence>
<dbReference type="EMBL" id="JAANBB010000005">
    <property type="protein sequence ID" value="KAF7557388.1"/>
    <property type="molecule type" value="Genomic_DNA"/>
</dbReference>
<keyword evidence="2" id="KW-0479">Metal-binding</keyword>
<evidence type="ECO:0000256" key="8">
    <source>
        <dbReference type="SAM" id="MobiDB-lite"/>
    </source>
</evidence>
<feature type="compositionally biased region" description="Polar residues" evidence="8">
    <location>
        <begin position="593"/>
        <end position="641"/>
    </location>
</feature>
<dbReference type="Pfam" id="PF04082">
    <property type="entry name" value="Fungal_trans"/>
    <property type="match status" value="1"/>
</dbReference>
<dbReference type="Proteomes" id="UP000722485">
    <property type="component" value="Unassembled WGS sequence"/>
</dbReference>
<dbReference type="CDD" id="cd00067">
    <property type="entry name" value="GAL4"/>
    <property type="match status" value="1"/>
</dbReference>
<comment type="subcellular location">
    <subcellularLocation>
        <location evidence="1">Nucleus</location>
    </subcellularLocation>
</comment>
<evidence type="ECO:0000256" key="3">
    <source>
        <dbReference type="ARBA" id="ARBA00022833"/>
    </source>
</evidence>
<keyword evidence="6" id="KW-0804">Transcription</keyword>
<dbReference type="PANTHER" id="PTHR47782">
    <property type="entry name" value="ZN(II)2CYS6 TRANSCRIPTION FACTOR (EUROFUNG)-RELATED"/>
    <property type="match status" value="1"/>
</dbReference>
<dbReference type="PROSITE" id="PS50048">
    <property type="entry name" value="ZN2_CY6_FUNGAL_2"/>
    <property type="match status" value="1"/>
</dbReference>
<dbReference type="GO" id="GO:0045944">
    <property type="term" value="P:positive regulation of transcription by RNA polymerase II"/>
    <property type="evidence" value="ECO:0007669"/>
    <property type="project" value="TreeGrafter"/>
</dbReference>
<evidence type="ECO:0000256" key="1">
    <source>
        <dbReference type="ARBA" id="ARBA00004123"/>
    </source>
</evidence>
<dbReference type="GO" id="GO:0005634">
    <property type="term" value="C:nucleus"/>
    <property type="evidence" value="ECO:0007669"/>
    <property type="project" value="UniProtKB-SubCell"/>
</dbReference>
<dbReference type="GO" id="GO:0008270">
    <property type="term" value="F:zinc ion binding"/>
    <property type="evidence" value="ECO:0007669"/>
    <property type="project" value="InterPro"/>
</dbReference>
<sequence>MQACDRCHVRKTRCDRRIPQCGACEKAGAPCVHADKLRQRNLPRGYLDSIESLLKELRVENKKLRDNLASAQAEIESRTMSTNPPVSHASSSPSDSRQVGGDTSASLSSKGSTDSNAFAVEVGYLSLIATGETRYVGSSSGLGLANIIQTVVSVHGGMGFLAAEQDSSGNLGSPRIPLTPSDSTFPTLATAMPYIDAYFQHTHISFPLLHQPTFLATVERIYSEPGFYETQTFDAFVFDMVLTIGSSNFNRFEETATGTSMYFTMAQSKVNAITQMPSLESLKVILLISQHGIFSNLRDTSASIWHLTGIGAQEEMRKRCFWCLYNLDRTVSITLGRPVAIRDDEIDISLPSHLDDDCFGPNCPIQVDPQESANPIKISPFLHIIRIRRLSGQILSLLYNSRQHFRVPIEEKRRIRRKFHEEINAWKKDTERLHLNPTATSRGYVSSFMTEEWYNAVYNNAILLLYRPSPYLPHPMLDSDVDAREPELMSLLHASQSSIESYSQLHRKRRLNYSWITLHGVFIAGLAYIYSVGRILSDPSKRNLVPNIMCIIEVTQGCSHVLVAICERWNASRRSCELFNKLSTSVIRDTLNAVSNPSNSSQPRDTQVTSGSNPGVSSVSIPQNQTTGQNVGIQPNDSHNSPMGLGIAASEGRLDDVLVMDKFTTYQGSFDFIFQRESSLSGDFGSGLTGNWPFDLAFNNDVDVDNSQKNDEMIDWSLEA</sequence>
<dbReference type="InterPro" id="IPR001138">
    <property type="entry name" value="Zn2Cys6_DnaBD"/>
</dbReference>
<dbReference type="GO" id="GO:0000981">
    <property type="term" value="F:DNA-binding transcription factor activity, RNA polymerase II-specific"/>
    <property type="evidence" value="ECO:0007669"/>
    <property type="project" value="InterPro"/>
</dbReference>
<feature type="compositionally biased region" description="Polar residues" evidence="8">
    <location>
        <begin position="101"/>
        <end position="113"/>
    </location>
</feature>
<keyword evidence="4" id="KW-0805">Transcription regulation</keyword>
<evidence type="ECO:0000259" key="10">
    <source>
        <dbReference type="PROSITE" id="PS50048"/>
    </source>
</evidence>
<organism evidence="11 12">
    <name type="scientific">Cylindrodendrum hubeiense</name>
    <dbReference type="NCBI Taxonomy" id="595255"/>
    <lineage>
        <taxon>Eukaryota</taxon>
        <taxon>Fungi</taxon>
        <taxon>Dikarya</taxon>
        <taxon>Ascomycota</taxon>
        <taxon>Pezizomycotina</taxon>
        <taxon>Sordariomycetes</taxon>
        <taxon>Hypocreomycetidae</taxon>
        <taxon>Hypocreales</taxon>
        <taxon>Nectriaceae</taxon>
        <taxon>Cylindrodendrum</taxon>
    </lineage>
</organism>
<keyword evidence="9" id="KW-1133">Transmembrane helix</keyword>
<accession>A0A9P5LD40</accession>
<feature type="transmembrane region" description="Helical" evidence="9">
    <location>
        <begin position="513"/>
        <end position="532"/>
    </location>
</feature>
<keyword evidence="5" id="KW-0238">DNA-binding</keyword>
<feature type="region of interest" description="Disordered" evidence="8">
    <location>
        <begin position="72"/>
        <end position="113"/>
    </location>
</feature>
<evidence type="ECO:0000256" key="9">
    <source>
        <dbReference type="SAM" id="Phobius"/>
    </source>
</evidence>
<protein>
    <recommendedName>
        <fullName evidence="10">Zn(2)-C6 fungal-type domain-containing protein</fullName>
    </recommendedName>
</protein>
<dbReference type="SMART" id="SM00066">
    <property type="entry name" value="GAL4"/>
    <property type="match status" value="1"/>
</dbReference>
<evidence type="ECO:0000256" key="2">
    <source>
        <dbReference type="ARBA" id="ARBA00022723"/>
    </source>
</evidence>
<dbReference type="InterPro" id="IPR052202">
    <property type="entry name" value="Yeast_MetPath_Reg"/>
</dbReference>
<dbReference type="PROSITE" id="PS00463">
    <property type="entry name" value="ZN2_CY6_FUNGAL_1"/>
    <property type="match status" value="1"/>
</dbReference>
<keyword evidence="9" id="KW-0812">Transmembrane</keyword>
<dbReference type="CDD" id="cd12148">
    <property type="entry name" value="fungal_TF_MHR"/>
    <property type="match status" value="1"/>
</dbReference>
<proteinExistence type="predicted"/>
<comment type="caution">
    <text evidence="11">The sequence shown here is derived from an EMBL/GenBank/DDBJ whole genome shotgun (WGS) entry which is preliminary data.</text>
</comment>
<evidence type="ECO:0000313" key="12">
    <source>
        <dbReference type="Proteomes" id="UP000722485"/>
    </source>
</evidence>
<evidence type="ECO:0000256" key="6">
    <source>
        <dbReference type="ARBA" id="ARBA00023163"/>
    </source>
</evidence>
<dbReference type="AlphaFoldDB" id="A0A9P5LD40"/>
<gene>
    <name evidence="11" type="ORF">G7Z17_g643</name>
</gene>
<dbReference type="GO" id="GO:0006351">
    <property type="term" value="P:DNA-templated transcription"/>
    <property type="evidence" value="ECO:0007669"/>
    <property type="project" value="InterPro"/>
</dbReference>
<evidence type="ECO:0000256" key="7">
    <source>
        <dbReference type="ARBA" id="ARBA00023242"/>
    </source>
</evidence>
<dbReference type="OrthoDB" id="25921at2759"/>
<dbReference type="Pfam" id="PF00172">
    <property type="entry name" value="Zn_clus"/>
    <property type="match status" value="1"/>
</dbReference>
<dbReference type="SMART" id="SM00906">
    <property type="entry name" value="Fungal_trans"/>
    <property type="match status" value="1"/>
</dbReference>